<proteinExistence type="predicted"/>
<dbReference type="AlphaFoldDB" id="A0A6B0RCJ5"/>
<protein>
    <submittedName>
        <fullName evidence="1">Uncharacterized protein</fullName>
    </submittedName>
</protein>
<evidence type="ECO:0000313" key="1">
    <source>
        <dbReference type="EMBL" id="MXQ87919.1"/>
    </source>
</evidence>
<dbReference type="EMBL" id="VBQZ03000042">
    <property type="protein sequence ID" value="MXQ87919.1"/>
    <property type="molecule type" value="Genomic_DNA"/>
</dbReference>
<reference evidence="1" key="1">
    <citation type="submission" date="2019-10" db="EMBL/GenBank/DDBJ databases">
        <title>The sequence and de novo assembly of the wild yak genome.</title>
        <authorList>
            <person name="Liu Y."/>
        </authorList>
    </citation>
    <scope>NUCLEOTIDE SEQUENCE [LARGE SCALE GENOMIC DNA]</scope>
    <source>
        <strain evidence="1">WY2019</strain>
    </source>
</reference>
<organism evidence="1 2">
    <name type="scientific">Bos mutus</name>
    <name type="common">wild yak</name>
    <dbReference type="NCBI Taxonomy" id="72004"/>
    <lineage>
        <taxon>Eukaryota</taxon>
        <taxon>Metazoa</taxon>
        <taxon>Chordata</taxon>
        <taxon>Craniata</taxon>
        <taxon>Vertebrata</taxon>
        <taxon>Euteleostomi</taxon>
        <taxon>Mammalia</taxon>
        <taxon>Eutheria</taxon>
        <taxon>Laurasiatheria</taxon>
        <taxon>Artiodactyla</taxon>
        <taxon>Ruminantia</taxon>
        <taxon>Pecora</taxon>
        <taxon>Bovidae</taxon>
        <taxon>Bovinae</taxon>
        <taxon>Bos</taxon>
    </lineage>
</organism>
<name>A0A6B0RCJ5_9CETA</name>
<sequence>MSECRLDPSSESPGVEQRPLSLPNVYTVCTGHRCCRHRDWFTVPQSVTVVTSCRDVLLHTPAAAAHTQETRAGLQELEVARALTHPLAGVDFALNRPGSSLPLPPRAFTREPLSISDFQTAVERESIQFSSSASVFGLKGWMHLIMKDVGRQWKTMRKKNKKTRSK</sequence>
<accession>A0A6B0RCJ5</accession>
<comment type="caution">
    <text evidence="1">The sequence shown here is derived from an EMBL/GenBank/DDBJ whole genome shotgun (WGS) entry which is preliminary data.</text>
</comment>
<evidence type="ECO:0000313" key="2">
    <source>
        <dbReference type="Proteomes" id="UP000322234"/>
    </source>
</evidence>
<keyword evidence="2" id="KW-1185">Reference proteome</keyword>
<dbReference type="Proteomes" id="UP000322234">
    <property type="component" value="Unassembled WGS sequence"/>
</dbReference>
<gene>
    <name evidence="1" type="ORF">E5288_WYG008826</name>
</gene>